<proteinExistence type="predicted"/>
<comment type="caution">
    <text evidence="1">The sequence shown here is derived from an EMBL/GenBank/DDBJ whole genome shotgun (WGS) entry which is preliminary data.</text>
</comment>
<reference evidence="1" key="1">
    <citation type="submission" date="2019-08" db="EMBL/GenBank/DDBJ databases">
        <authorList>
            <person name="Kucharzyk K."/>
            <person name="Murdoch R.W."/>
            <person name="Higgins S."/>
            <person name="Loffler F."/>
        </authorList>
    </citation>
    <scope>NUCLEOTIDE SEQUENCE</scope>
</reference>
<accession>A0A645B1Z7</accession>
<gene>
    <name evidence="1" type="ORF">SDC9_105924</name>
</gene>
<dbReference type="EMBL" id="VSSQ01017116">
    <property type="protein sequence ID" value="MPM59086.1"/>
    <property type="molecule type" value="Genomic_DNA"/>
</dbReference>
<name>A0A645B1Z7_9ZZZZ</name>
<organism evidence="1">
    <name type="scientific">bioreactor metagenome</name>
    <dbReference type="NCBI Taxonomy" id="1076179"/>
    <lineage>
        <taxon>unclassified sequences</taxon>
        <taxon>metagenomes</taxon>
        <taxon>ecological metagenomes</taxon>
    </lineage>
</organism>
<protein>
    <submittedName>
        <fullName evidence="1">Uncharacterized protein</fullName>
    </submittedName>
</protein>
<sequence>MTDESGTVVFSLIFDETNYNQPMQITLSKQNQVLFQNEIDFFTATPIQITIQE</sequence>
<evidence type="ECO:0000313" key="1">
    <source>
        <dbReference type="EMBL" id="MPM59086.1"/>
    </source>
</evidence>
<dbReference type="AlphaFoldDB" id="A0A645B1Z7"/>